<evidence type="ECO:0000313" key="3">
    <source>
        <dbReference type="Proteomes" id="UP001152755"/>
    </source>
</evidence>
<feature type="transmembrane region" description="Helical" evidence="1">
    <location>
        <begin position="91"/>
        <end position="115"/>
    </location>
</feature>
<accession>A0A9X4RG05</accession>
<gene>
    <name evidence="2" type="ORF">NVS88_20060</name>
</gene>
<dbReference type="AlphaFoldDB" id="A0A9X4RG05"/>
<feature type="transmembrane region" description="Helical" evidence="1">
    <location>
        <begin position="220"/>
        <end position="242"/>
    </location>
</feature>
<dbReference type="GO" id="GO:0005548">
    <property type="term" value="F:phospholipid transporter activity"/>
    <property type="evidence" value="ECO:0007669"/>
    <property type="project" value="TreeGrafter"/>
</dbReference>
<keyword evidence="3" id="KW-1185">Reference proteome</keyword>
<dbReference type="InterPro" id="IPR030802">
    <property type="entry name" value="Permease_MalE"/>
</dbReference>
<evidence type="ECO:0000256" key="1">
    <source>
        <dbReference type="SAM" id="Phobius"/>
    </source>
</evidence>
<evidence type="ECO:0000313" key="2">
    <source>
        <dbReference type="EMBL" id="MDG3016852.1"/>
    </source>
</evidence>
<proteinExistence type="predicted"/>
<dbReference type="RefSeq" id="WP_332520729.1">
    <property type="nucleotide sequence ID" value="NZ_JANRHA010000018.1"/>
</dbReference>
<organism evidence="2 3">
    <name type="scientific">Speluncibacter jeojiensis</name>
    <dbReference type="NCBI Taxonomy" id="2710754"/>
    <lineage>
        <taxon>Bacteria</taxon>
        <taxon>Bacillati</taxon>
        <taxon>Actinomycetota</taxon>
        <taxon>Actinomycetes</taxon>
        <taxon>Mycobacteriales</taxon>
        <taxon>Speluncibacteraceae</taxon>
        <taxon>Speluncibacter</taxon>
    </lineage>
</organism>
<dbReference type="GO" id="GO:0043190">
    <property type="term" value="C:ATP-binding cassette (ABC) transporter complex"/>
    <property type="evidence" value="ECO:0007669"/>
    <property type="project" value="InterPro"/>
</dbReference>
<dbReference type="Pfam" id="PF02405">
    <property type="entry name" value="MlaE"/>
    <property type="match status" value="1"/>
</dbReference>
<feature type="transmembrane region" description="Helical" evidence="1">
    <location>
        <begin position="59"/>
        <end position="85"/>
    </location>
</feature>
<protein>
    <submittedName>
        <fullName evidence="2">ABC transporter permease</fullName>
    </submittedName>
</protein>
<keyword evidence="1" id="KW-0812">Transmembrane</keyword>
<dbReference type="Proteomes" id="UP001152755">
    <property type="component" value="Unassembled WGS sequence"/>
</dbReference>
<feature type="transmembrane region" description="Helical" evidence="1">
    <location>
        <begin position="254"/>
        <end position="278"/>
    </location>
</feature>
<dbReference type="PANTHER" id="PTHR30188:SF13">
    <property type="entry name" value="CONSERVED HYPOTHETICAL INTEGRAL MEMBRANE PROTEIN YRBE3B"/>
    <property type="match status" value="1"/>
</dbReference>
<sequence length="288" mass="29968">MALSLSAGTLSAGALRTRRAAARSSRSWNELGDETLFFVEALSAIPYAIRRYRREIIRLIAEISLGSGALALIGGTVVIVGFLTLSSGGTIAIQGFSSLGNIGVQSLAGFFSAYVNVRIAVPVISGIGLSATLGAGSTAQLGAMRISEEIDALEAMAIRALPYVVSTRVVAGMVTIVPLYSLAVLAAFVGGRATTVWVFGQSPGLYDHYFSTFLIPSDVVWSYLQVIVMALLVMLIHTYYGYTATGGPAGVGRAVGNAVRTSLIAVVTVTMLVSLAVYGDTGNFNLAG</sequence>
<keyword evidence="1" id="KW-0472">Membrane</keyword>
<name>A0A9X4RG05_9ACTN</name>
<dbReference type="PANTHER" id="PTHR30188">
    <property type="entry name" value="ABC TRANSPORTER PERMEASE PROTEIN-RELATED"/>
    <property type="match status" value="1"/>
</dbReference>
<keyword evidence="1" id="KW-1133">Transmembrane helix</keyword>
<dbReference type="EMBL" id="JANRHA010000018">
    <property type="protein sequence ID" value="MDG3016852.1"/>
    <property type="molecule type" value="Genomic_DNA"/>
</dbReference>
<feature type="transmembrane region" description="Helical" evidence="1">
    <location>
        <begin position="177"/>
        <end position="200"/>
    </location>
</feature>
<reference evidence="2" key="1">
    <citation type="submission" date="2022-08" db="EMBL/GenBank/DDBJ databases">
        <title>Genome analysis of Corynebacteriales strain.</title>
        <authorList>
            <person name="Lee S.D."/>
        </authorList>
    </citation>
    <scope>NUCLEOTIDE SEQUENCE</scope>
    <source>
        <strain evidence="2">D3-21</strain>
    </source>
</reference>
<comment type="caution">
    <text evidence="2">The sequence shown here is derived from an EMBL/GenBank/DDBJ whole genome shotgun (WGS) entry which is preliminary data.</text>
</comment>